<dbReference type="EMBL" id="VSRR010071052">
    <property type="protein sequence ID" value="MPC86298.1"/>
    <property type="molecule type" value="Genomic_DNA"/>
</dbReference>
<gene>
    <name evidence="2" type="ORF">E2C01_081121</name>
</gene>
<accession>A0A5B7J084</accession>
<keyword evidence="3" id="KW-1185">Reference proteome</keyword>
<protein>
    <submittedName>
        <fullName evidence="2">Uncharacterized protein</fullName>
    </submittedName>
</protein>
<organism evidence="2 3">
    <name type="scientific">Portunus trituberculatus</name>
    <name type="common">Swimming crab</name>
    <name type="synonym">Neptunus trituberculatus</name>
    <dbReference type="NCBI Taxonomy" id="210409"/>
    <lineage>
        <taxon>Eukaryota</taxon>
        <taxon>Metazoa</taxon>
        <taxon>Ecdysozoa</taxon>
        <taxon>Arthropoda</taxon>
        <taxon>Crustacea</taxon>
        <taxon>Multicrustacea</taxon>
        <taxon>Malacostraca</taxon>
        <taxon>Eumalacostraca</taxon>
        <taxon>Eucarida</taxon>
        <taxon>Decapoda</taxon>
        <taxon>Pleocyemata</taxon>
        <taxon>Brachyura</taxon>
        <taxon>Eubrachyura</taxon>
        <taxon>Portunoidea</taxon>
        <taxon>Portunidae</taxon>
        <taxon>Portuninae</taxon>
        <taxon>Portunus</taxon>
    </lineage>
</organism>
<keyword evidence="1" id="KW-0732">Signal</keyword>
<evidence type="ECO:0000256" key="1">
    <source>
        <dbReference type="SAM" id="SignalP"/>
    </source>
</evidence>
<comment type="caution">
    <text evidence="2">The sequence shown here is derived from an EMBL/GenBank/DDBJ whole genome shotgun (WGS) entry which is preliminary data.</text>
</comment>
<dbReference type="Proteomes" id="UP000324222">
    <property type="component" value="Unassembled WGS sequence"/>
</dbReference>
<reference evidence="2 3" key="1">
    <citation type="submission" date="2019-05" db="EMBL/GenBank/DDBJ databases">
        <title>Another draft genome of Portunus trituberculatus and its Hox gene families provides insights of decapod evolution.</title>
        <authorList>
            <person name="Jeong J.-H."/>
            <person name="Song I."/>
            <person name="Kim S."/>
            <person name="Choi T."/>
            <person name="Kim D."/>
            <person name="Ryu S."/>
            <person name="Kim W."/>
        </authorList>
    </citation>
    <scope>NUCLEOTIDE SEQUENCE [LARGE SCALE GENOMIC DNA]</scope>
    <source>
        <tissue evidence="2">Muscle</tissue>
    </source>
</reference>
<name>A0A5B7J084_PORTR</name>
<proteinExistence type="predicted"/>
<sequence>MTLTLFLVCIVNVPPPSSHSYYSTSTLIPLVSCSQDFYANHPLSDVLNNQELQGSIREFIDRRAN</sequence>
<evidence type="ECO:0000313" key="2">
    <source>
        <dbReference type="EMBL" id="MPC86298.1"/>
    </source>
</evidence>
<evidence type="ECO:0000313" key="3">
    <source>
        <dbReference type="Proteomes" id="UP000324222"/>
    </source>
</evidence>
<dbReference type="AlphaFoldDB" id="A0A5B7J084"/>
<feature type="chain" id="PRO_5023097039" evidence="1">
    <location>
        <begin position="21"/>
        <end position="65"/>
    </location>
</feature>
<feature type="signal peptide" evidence="1">
    <location>
        <begin position="1"/>
        <end position="20"/>
    </location>
</feature>